<dbReference type="EMBL" id="GGFM01009312">
    <property type="protein sequence ID" value="MBW30063.1"/>
    <property type="molecule type" value="Transcribed_RNA"/>
</dbReference>
<proteinExistence type="predicted"/>
<name>A0A2M3ZNI5_9DIPT</name>
<evidence type="ECO:0000256" key="1">
    <source>
        <dbReference type="SAM" id="MobiDB-lite"/>
    </source>
</evidence>
<protein>
    <submittedName>
        <fullName evidence="2">Putative secreted peptide</fullName>
    </submittedName>
</protein>
<feature type="compositionally biased region" description="Acidic residues" evidence="1">
    <location>
        <begin position="133"/>
        <end position="149"/>
    </location>
</feature>
<sequence length="156" mass="17153">MKIVPPHSLLLLSSPVLCCVLGLGYYKRTFSRCPLLFFYRNDLSSQQRVMRAADARTSLYRPRLTIVERDDEADFNDATGSTSSASLSSSSSRSSESSATTSGAFGCSISVCASFERLLCNRPRRWDDALEVLEAFEDSDEEETDDEGDSFGGPPP</sequence>
<feature type="region of interest" description="Disordered" evidence="1">
    <location>
        <begin position="133"/>
        <end position="156"/>
    </location>
</feature>
<reference evidence="2" key="1">
    <citation type="submission" date="2018-01" db="EMBL/GenBank/DDBJ databases">
        <title>An insight into the sialome of Amazonian anophelines.</title>
        <authorList>
            <person name="Ribeiro J.M."/>
            <person name="Scarpassa V."/>
            <person name="Calvo E."/>
        </authorList>
    </citation>
    <scope>NUCLEOTIDE SEQUENCE</scope>
    <source>
        <tissue evidence="2">Salivary glands</tissue>
    </source>
</reference>
<organism evidence="2">
    <name type="scientific">Anopheles braziliensis</name>
    <dbReference type="NCBI Taxonomy" id="58242"/>
    <lineage>
        <taxon>Eukaryota</taxon>
        <taxon>Metazoa</taxon>
        <taxon>Ecdysozoa</taxon>
        <taxon>Arthropoda</taxon>
        <taxon>Hexapoda</taxon>
        <taxon>Insecta</taxon>
        <taxon>Pterygota</taxon>
        <taxon>Neoptera</taxon>
        <taxon>Endopterygota</taxon>
        <taxon>Diptera</taxon>
        <taxon>Nematocera</taxon>
        <taxon>Culicoidea</taxon>
        <taxon>Culicidae</taxon>
        <taxon>Anophelinae</taxon>
        <taxon>Anopheles</taxon>
    </lineage>
</organism>
<feature type="compositionally biased region" description="Low complexity" evidence="1">
    <location>
        <begin position="78"/>
        <end position="103"/>
    </location>
</feature>
<evidence type="ECO:0000313" key="2">
    <source>
        <dbReference type="EMBL" id="MBW30063.1"/>
    </source>
</evidence>
<dbReference type="AlphaFoldDB" id="A0A2M3ZNI5"/>
<accession>A0A2M3ZNI5</accession>
<feature type="region of interest" description="Disordered" evidence="1">
    <location>
        <begin position="71"/>
        <end position="103"/>
    </location>
</feature>